<evidence type="ECO:0000313" key="12">
    <source>
        <dbReference type="Proteomes" id="UP000198356"/>
    </source>
</evidence>
<evidence type="ECO:0000256" key="9">
    <source>
        <dbReference type="ARBA" id="ARBA00023204"/>
    </source>
</evidence>
<comment type="similarity">
    <text evidence="1">Belongs to the DNA polymerase type-Y family.</text>
</comment>
<dbReference type="Gene3D" id="3.30.70.270">
    <property type="match status" value="1"/>
</dbReference>
<dbReference type="InterPro" id="IPR043128">
    <property type="entry name" value="Rev_trsase/Diguanyl_cyclase"/>
</dbReference>
<evidence type="ECO:0000256" key="5">
    <source>
        <dbReference type="ARBA" id="ARBA00022723"/>
    </source>
</evidence>
<evidence type="ECO:0000256" key="4">
    <source>
        <dbReference type="ARBA" id="ARBA00022695"/>
    </source>
</evidence>
<dbReference type="GO" id="GO:0005829">
    <property type="term" value="C:cytosol"/>
    <property type="evidence" value="ECO:0007669"/>
    <property type="project" value="TreeGrafter"/>
</dbReference>
<dbReference type="Pfam" id="PF21999">
    <property type="entry name" value="IMS_HHH_1"/>
    <property type="match status" value="1"/>
</dbReference>
<dbReference type="SUPFAM" id="SSF56672">
    <property type="entry name" value="DNA/RNA polymerases"/>
    <property type="match status" value="1"/>
</dbReference>
<sequence>MEPALQPDFFAFLHIDLNSFFASVEQQIHPEYRGKPVGVCGTMADTGALIAASYEAKALGIKTLTKVGEAKRLCPDIILVDGSHSVYSEYSHKIAEAVERCCPVAHTPSIDEMVCELMGRERELPRARKIALEIKQAIKDDVGETLNCSIGMAPNRYLAKIASDMQKPDGLIGLLPSQLPRAIAHLDLRDLPGVGARTEERLKAKGITTMQQLLDLDRNGMHALWESVWGDRLYHWLRGADSGDDGAPVASGVQKSLGHSHVLGPEFRNDEGAWAIAHKLLHKASMRLRMEKFYTPVMSVTIKYALSREQQGRVKTKKHSSGINSTGWAMEARFPDCQDTLSLLAVLRNLWKQRPRGPEYERPFFVGVTLRELIPEADHQASLFGDVDNRAALSATMDKLNLKFGHTTLHFAGMLPAREAAPTRIAFTQIPVQYGVEYM</sequence>
<dbReference type="AlphaFoldDB" id="A0A239DB80"/>
<dbReference type="PROSITE" id="PS50173">
    <property type="entry name" value="UMUC"/>
    <property type="match status" value="1"/>
</dbReference>
<keyword evidence="2" id="KW-0515">Mutator protein</keyword>
<feature type="domain" description="UmuC" evidence="10">
    <location>
        <begin position="12"/>
        <end position="195"/>
    </location>
</feature>
<protein>
    <submittedName>
        <fullName evidence="11">DNA polymerase-4</fullName>
    </submittedName>
</protein>
<dbReference type="InterPro" id="IPR053848">
    <property type="entry name" value="IMS_HHH_1"/>
</dbReference>
<dbReference type="InterPro" id="IPR017961">
    <property type="entry name" value="DNA_pol_Y-fam_little_finger"/>
</dbReference>
<keyword evidence="12" id="KW-1185">Reference proteome</keyword>
<evidence type="ECO:0000256" key="8">
    <source>
        <dbReference type="ARBA" id="ARBA00022932"/>
    </source>
</evidence>
<keyword evidence="8" id="KW-0239">DNA-directed DNA polymerase</keyword>
<dbReference type="Gene3D" id="3.40.1170.60">
    <property type="match status" value="1"/>
</dbReference>
<keyword evidence="7" id="KW-0460">Magnesium</keyword>
<accession>A0A239DB80</accession>
<evidence type="ECO:0000313" key="11">
    <source>
        <dbReference type="EMBL" id="SNS29615.1"/>
    </source>
</evidence>
<dbReference type="GO" id="GO:0003887">
    <property type="term" value="F:DNA-directed DNA polymerase activity"/>
    <property type="evidence" value="ECO:0007669"/>
    <property type="project" value="UniProtKB-KW"/>
</dbReference>
<dbReference type="InterPro" id="IPR050116">
    <property type="entry name" value="DNA_polymerase-Y"/>
</dbReference>
<dbReference type="GO" id="GO:0003684">
    <property type="term" value="F:damaged DNA binding"/>
    <property type="evidence" value="ECO:0007669"/>
    <property type="project" value="InterPro"/>
</dbReference>
<evidence type="ECO:0000259" key="10">
    <source>
        <dbReference type="PROSITE" id="PS50173"/>
    </source>
</evidence>
<evidence type="ECO:0000256" key="2">
    <source>
        <dbReference type="ARBA" id="ARBA00022457"/>
    </source>
</evidence>
<evidence type="ECO:0000256" key="6">
    <source>
        <dbReference type="ARBA" id="ARBA00022763"/>
    </source>
</evidence>
<dbReference type="GO" id="GO:0009432">
    <property type="term" value="P:SOS response"/>
    <property type="evidence" value="ECO:0007669"/>
    <property type="project" value="TreeGrafter"/>
</dbReference>
<dbReference type="OrthoDB" id="9808813at2"/>
<dbReference type="GO" id="GO:0046872">
    <property type="term" value="F:metal ion binding"/>
    <property type="evidence" value="ECO:0007669"/>
    <property type="project" value="UniProtKB-KW"/>
</dbReference>
<dbReference type="PANTHER" id="PTHR11076:SF33">
    <property type="entry name" value="DNA POLYMERASE KAPPA"/>
    <property type="match status" value="1"/>
</dbReference>
<dbReference type="Pfam" id="PF11799">
    <property type="entry name" value="IMS_C"/>
    <property type="match status" value="1"/>
</dbReference>
<keyword evidence="6" id="KW-0227">DNA damage</keyword>
<dbReference type="GO" id="GO:0006281">
    <property type="term" value="P:DNA repair"/>
    <property type="evidence" value="ECO:0007669"/>
    <property type="project" value="UniProtKB-KW"/>
</dbReference>
<evidence type="ECO:0000256" key="3">
    <source>
        <dbReference type="ARBA" id="ARBA00022679"/>
    </source>
</evidence>
<reference evidence="11 12" key="1">
    <citation type="submission" date="2017-06" db="EMBL/GenBank/DDBJ databases">
        <authorList>
            <person name="Kim H.J."/>
            <person name="Triplett B.A."/>
        </authorList>
    </citation>
    <scope>NUCLEOTIDE SEQUENCE [LARGE SCALE GENOMIC DNA]</scope>
    <source>
        <strain evidence="11 12">DSM 18704</strain>
    </source>
</reference>
<evidence type="ECO:0000256" key="7">
    <source>
        <dbReference type="ARBA" id="ARBA00022842"/>
    </source>
</evidence>
<dbReference type="FunFam" id="3.40.1170.60:FF:000003">
    <property type="entry name" value="DNA polymerase eta"/>
    <property type="match status" value="1"/>
</dbReference>
<name>A0A239DB80_9BACT</name>
<keyword evidence="9" id="KW-0234">DNA repair</keyword>
<gene>
    <name evidence="11" type="ORF">SAMN05421770_101383</name>
</gene>
<dbReference type="PANTHER" id="PTHR11076">
    <property type="entry name" value="DNA REPAIR POLYMERASE UMUC / TRANSFERASE FAMILY MEMBER"/>
    <property type="match status" value="1"/>
</dbReference>
<dbReference type="Pfam" id="PF00817">
    <property type="entry name" value="IMS"/>
    <property type="match status" value="1"/>
</dbReference>
<dbReference type="CDD" id="cd00424">
    <property type="entry name" value="PolY"/>
    <property type="match status" value="1"/>
</dbReference>
<proteinExistence type="inferred from homology"/>
<dbReference type="RefSeq" id="WP_089406686.1">
    <property type="nucleotide sequence ID" value="NZ_FZOU01000001.1"/>
</dbReference>
<dbReference type="InterPro" id="IPR001126">
    <property type="entry name" value="UmuC"/>
</dbReference>
<organism evidence="11 12">
    <name type="scientific">Granulicella rosea</name>
    <dbReference type="NCBI Taxonomy" id="474952"/>
    <lineage>
        <taxon>Bacteria</taxon>
        <taxon>Pseudomonadati</taxon>
        <taxon>Acidobacteriota</taxon>
        <taxon>Terriglobia</taxon>
        <taxon>Terriglobales</taxon>
        <taxon>Acidobacteriaceae</taxon>
        <taxon>Granulicella</taxon>
    </lineage>
</organism>
<keyword evidence="4" id="KW-0548">Nucleotidyltransferase</keyword>
<dbReference type="EMBL" id="FZOU01000001">
    <property type="protein sequence ID" value="SNS29615.1"/>
    <property type="molecule type" value="Genomic_DNA"/>
</dbReference>
<dbReference type="Proteomes" id="UP000198356">
    <property type="component" value="Unassembled WGS sequence"/>
</dbReference>
<dbReference type="InterPro" id="IPR043502">
    <property type="entry name" value="DNA/RNA_pol_sf"/>
</dbReference>
<dbReference type="GO" id="GO:0042276">
    <property type="term" value="P:error-prone translesion synthesis"/>
    <property type="evidence" value="ECO:0007669"/>
    <property type="project" value="TreeGrafter"/>
</dbReference>
<keyword evidence="3" id="KW-0808">Transferase</keyword>
<evidence type="ECO:0000256" key="1">
    <source>
        <dbReference type="ARBA" id="ARBA00010945"/>
    </source>
</evidence>
<dbReference type="Gene3D" id="1.10.150.20">
    <property type="entry name" value="5' to 3' exonuclease, C-terminal subdomain"/>
    <property type="match status" value="1"/>
</dbReference>
<keyword evidence="5" id="KW-0479">Metal-binding</keyword>